<name>A0A9X3X098_9BACT</name>
<dbReference type="Proteomes" id="UP001151081">
    <property type="component" value="Unassembled WGS sequence"/>
</dbReference>
<evidence type="ECO:0000313" key="1">
    <source>
        <dbReference type="EMBL" id="MDC3981717.1"/>
    </source>
</evidence>
<reference evidence="1 2" key="1">
    <citation type="submission" date="2021-04" db="EMBL/GenBank/DDBJ databases">
        <title>Genome analysis of Polyangium sp.</title>
        <authorList>
            <person name="Li Y."/>
            <person name="Wang J."/>
        </authorList>
    </citation>
    <scope>NUCLEOTIDE SEQUENCE [LARGE SCALE GENOMIC DNA]</scope>
    <source>
        <strain evidence="1 2">SDU14</strain>
    </source>
</reference>
<comment type="caution">
    <text evidence="1">The sequence shown here is derived from an EMBL/GenBank/DDBJ whole genome shotgun (WGS) entry which is preliminary data.</text>
</comment>
<organism evidence="1 2">
    <name type="scientific">Polyangium jinanense</name>
    <dbReference type="NCBI Taxonomy" id="2829994"/>
    <lineage>
        <taxon>Bacteria</taxon>
        <taxon>Pseudomonadati</taxon>
        <taxon>Myxococcota</taxon>
        <taxon>Polyangia</taxon>
        <taxon>Polyangiales</taxon>
        <taxon>Polyangiaceae</taxon>
        <taxon>Polyangium</taxon>
    </lineage>
</organism>
<sequence>MCDRKVALAPFSLEVLNAGGQTVLESVKGDGSGGPARRVRWDVLGLVP</sequence>
<dbReference type="RefSeq" id="WP_272420385.1">
    <property type="nucleotide sequence ID" value="NZ_JAGTJJ010000005.1"/>
</dbReference>
<keyword evidence="2" id="KW-1185">Reference proteome</keyword>
<protein>
    <submittedName>
        <fullName evidence="1">Uncharacterized protein</fullName>
    </submittedName>
</protein>
<dbReference type="AlphaFoldDB" id="A0A9X3X098"/>
<proteinExistence type="predicted"/>
<dbReference type="EMBL" id="JAGTJJ010000005">
    <property type="protein sequence ID" value="MDC3981717.1"/>
    <property type="molecule type" value="Genomic_DNA"/>
</dbReference>
<evidence type="ECO:0000313" key="2">
    <source>
        <dbReference type="Proteomes" id="UP001151081"/>
    </source>
</evidence>
<gene>
    <name evidence="1" type="ORF">KEG57_14475</name>
</gene>
<accession>A0A9X3X098</accession>